<name>A0A448Z682_9STRA</name>
<accession>A0A448Z682</accession>
<dbReference type="EMBL" id="CAACVS010000130">
    <property type="protein sequence ID" value="VEU37547.1"/>
    <property type="molecule type" value="Genomic_DNA"/>
</dbReference>
<evidence type="ECO:0000313" key="4">
    <source>
        <dbReference type="Proteomes" id="UP000291116"/>
    </source>
</evidence>
<keyword evidence="4" id="KW-1185">Reference proteome</keyword>
<evidence type="ECO:0000313" key="3">
    <source>
        <dbReference type="EMBL" id="VEU37547.1"/>
    </source>
</evidence>
<feature type="chain" id="PRO_5019272613" description="SET domain-containing protein" evidence="2">
    <location>
        <begin position="35"/>
        <end position="466"/>
    </location>
</feature>
<evidence type="ECO:0000256" key="1">
    <source>
        <dbReference type="SAM" id="MobiDB-lite"/>
    </source>
</evidence>
<keyword evidence="2" id="KW-0732">Signal</keyword>
<dbReference type="InterPro" id="IPR050600">
    <property type="entry name" value="SETD3_SETD6_MTase"/>
</dbReference>
<proteinExistence type="predicted"/>
<dbReference type="InterPro" id="IPR046341">
    <property type="entry name" value="SET_dom_sf"/>
</dbReference>
<feature type="signal peptide" evidence="2">
    <location>
        <begin position="1"/>
        <end position="34"/>
    </location>
</feature>
<dbReference type="PROSITE" id="PS51257">
    <property type="entry name" value="PROKAR_LIPOPROTEIN"/>
    <property type="match status" value="1"/>
</dbReference>
<reference evidence="3 4" key="1">
    <citation type="submission" date="2019-01" db="EMBL/GenBank/DDBJ databases">
        <authorList>
            <person name="Ferrante I. M."/>
        </authorList>
    </citation>
    <scope>NUCLEOTIDE SEQUENCE [LARGE SCALE GENOMIC DNA]</scope>
    <source>
        <strain evidence="3 4">B856</strain>
    </source>
</reference>
<dbReference type="PANTHER" id="PTHR13271">
    <property type="entry name" value="UNCHARACTERIZED PUTATIVE METHYLTRANSFERASE"/>
    <property type="match status" value="1"/>
</dbReference>
<feature type="region of interest" description="Disordered" evidence="1">
    <location>
        <begin position="35"/>
        <end position="63"/>
    </location>
</feature>
<evidence type="ECO:0008006" key="5">
    <source>
        <dbReference type="Google" id="ProtNLM"/>
    </source>
</evidence>
<dbReference type="SUPFAM" id="SSF82199">
    <property type="entry name" value="SET domain"/>
    <property type="match status" value="1"/>
</dbReference>
<dbReference type="Gene3D" id="3.90.1410.10">
    <property type="entry name" value="set domain protein methyltransferase, domain 1"/>
    <property type="match status" value="1"/>
</dbReference>
<organism evidence="3 4">
    <name type="scientific">Pseudo-nitzschia multistriata</name>
    <dbReference type="NCBI Taxonomy" id="183589"/>
    <lineage>
        <taxon>Eukaryota</taxon>
        <taxon>Sar</taxon>
        <taxon>Stramenopiles</taxon>
        <taxon>Ochrophyta</taxon>
        <taxon>Bacillariophyta</taxon>
        <taxon>Bacillariophyceae</taxon>
        <taxon>Bacillariophycidae</taxon>
        <taxon>Bacillariales</taxon>
        <taxon>Bacillariaceae</taxon>
        <taxon>Pseudo-nitzschia</taxon>
    </lineage>
</organism>
<sequence length="466" mass="52251">MRTNVVQVQRPLKFYLVFFSLIAVLVACFTPSHAQQKNGNGSSGKGFGRKISERAGAGADTTPEGRYLDAFGLKLEDGKNGDRNVRSLVDRSPGEILLAIPSEEIITVERIRSRLTASCETKRDDNRPHEDEEEGLAIGLLRLKYDALDPYVSNVLPKKHFNAWTMSRDLWMETSAVLPRCYLETFDATRQRVNRFATETAAAADHKFTVEDALWAFSMVRSRSLAVPELNDDDSGKSDRMPLALIPGLDLLNHKFGVGTQLQLVAGEGISESKWLLSTSDSISAGDEVFLSYGDDKDNWKLLLTYGFAIPNNPNAVVFWTWSDLLDAAQTVRPDTFSDRVCRQLLRHPQLEAYTVPSEHRATFSYDAHTGTPRESLSNGLAMLNNLAAQLGKPEADNDALSTEVLEALISRRLEELREGLKLLTEQREKRSEATDKQEEYAEWESFFSSLLFALKSEEQQLQTQH</sequence>
<gene>
    <name evidence="3" type="ORF">PSNMU_V1.4_AUG-EV-PASAV3_0043500</name>
</gene>
<dbReference type="CDD" id="cd10527">
    <property type="entry name" value="SET_LSMT"/>
    <property type="match status" value="1"/>
</dbReference>
<dbReference type="OrthoDB" id="441812at2759"/>
<protein>
    <recommendedName>
        <fullName evidence="5">SET domain-containing protein</fullName>
    </recommendedName>
</protein>
<dbReference type="GO" id="GO:0016279">
    <property type="term" value="F:protein-lysine N-methyltransferase activity"/>
    <property type="evidence" value="ECO:0007669"/>
    <property type="project" value="TreeGrafter"/>
</dbReference>
<dbReference type="Proteomes" id="UP000291116">
    <property type="component" value="Unassembled WGS sequence"/>
</dbReference>
<dbReference type="AlphaFoldDB" id="A0A448Z682"/>
<evidence type="ECO:0000256" key="2">
    <source>
        <dbReference type="SAM" id="SignalP"/>
    </source>
</evidence>